<proteinExistence type="predicted"/>
<evidence type="ECO:0000313" key="2">
    <source>
        <dbReference type="Proteomes" id="UP000828390"/>
    </source>
</evidence>
<accession>A0A9D3YEI5</accession>
<evidence type="ECO:0000313" key="1">
    <source>
        <dbReference type="EMBL" id="KAH3696769.1"/>
    </source>
</evidence>
<comment type="caution">
    <text evidence="1">The sequence shown here is derived from an EMBL/GenBank/DDBJ whole genome shotgun (WGS) entry which is preliminary data.</text>
</comment>
<name>A0A9D3YEI5_DREPO</name>
<gene>
    <name evidence="1" type="ORF">DPMN_084246</name>
</gene>
<organism evidence="1 2">
    <name type="scientific">Dreissena polymorpha</name>
    <name type="common">Zebra mussel</name>
    <name type="synonym">Mytilus polymorpha</name>
    <dbReference type="NCBI Taxonomy" id="45954"/>
    <lineage>
        <taxon>Eukaryota</taxon>
        <taxon>Metazoa</taxon>
        <taxon>Spiralia</taxon>
        <taxon>Lophotrochozoa</taxon>
        <taxon>Mollusca</taxon>
        <taxon>Bivalvia</taxon>
        <taxon>Autobranchia</taxon>
        <taxon>Heteroconchia</taxon>
        <taxon>Euheterodonta</taxon>
        <taxon>Imparidentia</taxon>
        <taxon>Neoheterodontei</taxon>
        <taxon>Myida</taxon>
        <taxon>Dreissenoidea</taxon>
        <taxon>Dreissenidae</taxon>
        <taxon>Dreissena</taxon>
    </lineage>
</organism>
<protein>
    <submittedName>
        <fullName evidence="1">Uncharacterized protein</fullName>
    </submittedName>
</protein>
<reference evidence="1" key="1">
    <citation type="journal article" date="2019" name="bioRxiv">
        <title>The Genome of the Zebra Mussel, Dreissena polymorpha: A Resource for Invasive Species Research.</title>
        <authorList>
            <person name="McCartney M.A."/>
            <person name="Auch B."/>
            <person name="Kono T."/>
            <person name="Mallez S."/>
            <person name="Zhang Y."/>
            <person name="Obille A."/>
            <person name="Becker A."/>
            <person name="Abrahante J.E."/>
            <person name="Garbe J."/>
            <person name="Badalamenti J.P."/>
            <person name="Herman A."/>
            <person name="Mangelson H."/>
            <person name="Liachko I."/>
            <person name="Sullivan S."/>
            <person name="Sone E.D."/>
            <person name="Koren S."/>
            <person name="Silverstein K.A.T."/>
            <person name="Beckman K.B."/>
            <person name="Gohl D.M."/>
        </authorList>
    </citation>
    <scope>NUCLEOTIDE SEQUENCE</scope>
    <source>
        <strain evidence="1">Duluth1</strain>
        <tissue evidence="1">Whole animal</tissue>
    </source>
</reference>
<dbReference type="AlphaFoldDB" id="A0A9D3YEI5"/>
<dbReference type="Proteomes" id="UP000828390">
    <property type="component" value="Unassembled WGS sequence"/>
</dbReference>
<keyword evidence="2" id="KW-1185">Reference proteome</keyword>
<dbReference type="EMBL" id="JAIWYP010000016">
    <property type="protein sequence ID" value="KAH3696769.1"/>
    <property type="molecule type" value="Genomic_DNA"/>
</dbReference>
<sequence>MAKKKWAQMNMADLVRFMGDVCDPEIKDIASESVNYLSSTSVTELINTLSEFMERKVLEELRKETFTRWLMKVLIPATEPNFHCLSGGSVQRVPWSTT</sequence>
<reference evidence="1" key="2">
    <citation type="submission" date="2020-11" db="EMBL/GenBank/DDBJ databases">
        <authorList>
            <person name="McCartney M.A."/>
            <person name="Auch B."/>
            <person name="Kono T."/>
            <person name="Mallez S."/>
            <person name="Becker A."/>
            <person name="Gohl D.M."/>
            <person name="Silverstein K.A.T."/>
            <person name="Koren S."/>
            <person name="Bechman K.B."/>
            <person name="Herman A."/>
            <person name="Abrahante J.E."/>
            <person name="Garbe J."/>
        </authorList>
    </citation>
    <scope>NUCLEOTIDE SEQUENCE</scope>
    <source>
        <strain evidence="1">Duluth1</strain>
        <tissue evidence="1">Whole animal</tissue>
    </source>
</reference>